<dbReference type="GO" id="GO:0065002">
    <property type="term" value="P:intracellular protein transmembrane transport"/>
    <property type="evidence" value="ECO:0007669"/>
    <property type="project" value="UniProtKB-UniRule"/>
</dbReference>
<sequence>MLGAIGRAFKTPDLRNKLLFTLGIVVLYRIGVFIPAPGIDYGQVQECVASPQMTQGAFGLINLFSGGALLQLSIFALGIMPYITASIITQLLRVVIPRFEALHKEGASGQAKLTQYTRYMTIGLGLLNATTLVTTVRSGALFGDVAACQNLIVNDTWWGIGIIVLTLTAGTGLIMWMGEQITERGVGNGMSLMIFTAVAAGFPASFGGILRTQGIDIFAIVLLVGLAIVTLVVFVEQSQRRIPVQYAKRMVGRRMFGGTSTYIPIKVNQAGVIPVIFASSVLYLPSLISQFGDPESSWVQWINKYFTSGDHPLYMAIYFLLTIFFAYFYVAITFNPEEVADNMKKYGGFIPGIRAGKPTERYLSYVLTRITFPGSLYLAVIAMIPLIALVLIGANQDFPFGGTSILIVVGVGLETVKQIDSQMQQRHYEGLLR</sequence>
<comment type="function">
    <text evidence="10">The central subunit of the protein translocation channel SecYEG. Consists of two halves formed by TMs 1-5 and 6-10. These two domains form a lateral gate at the front which open onto the bilayer between TMs 2 and 7, and are clamped together by SecE at the back. The channel is closed by both a pore ring composed of hydrophobic SecY resides and a short helix (helix 2A) on the extracellular side of the membrane which forms a plug. The plug probably moves laterally to allow the channel to open. The ring and the pore may move independently.</text>
</comment>
<evidence type="ECO:0000256" key="5">
    <source>
        <dbReference type="ARBA" id="ARBA00022927"/>
    </source>
</evidence>
<evidence type="ECO:0000256" key="11">
    <source>
        <dbReference type="RuleBase" id="RU004349"/>
    </source>
</evidence>
<evidence type="ECO:0000313" key="13">
    <source>
        <dbReference type="Proteomes" id="UP000549517"/>
    </source>
</evidence>
<gene>
    <name evidence="10 12" type="primary">secY</name>
    <name evidence="12" type="ORF">HLA91_01945</name>
</gene>
<feature type="transmembrane region" description="Helical" evidence="10">
    <location>
        <begin position="190"/>
        <end position="211"/>
    </location>
</feature>
<dbReference type="GO" id="GO:0006605">
    <property type="term" value="P:protein targeting"/>
    <property type="evidence" value="ECO:0007669"/>
    <property type="project" value="UniProtKB-UniRule"/>
</dbReference>
<feature type="transmembrane region" description="Helical" evidence="10">
    <location>
        <begin position="217"/>
        <end position="235"/>
    </location>
</feature>
<dbReference type="PIRSF" id="PIRSF004557">
    <property type="entry name" value="SecY"/>
    <property type="match status" value="1"/>
</dbReference>
<dbReference type="InterPro" id="IPR030659">
    <property type="entry name" value="SecY_CS"/>
</dbReference>
<evidence type="ECO:0000256" key="1">
    <source>
        <dbReference type="ARBA" id="ARBA00004141"/>
    </source>
</evidence>
<accession>A0A849ALP1</accession>
<dbReference type="PROSITE" id="PS00755">
    <property type="entry name" value="SECY_1"/>
    <property type="match status" value="1"/>
</dbReference>
<dbReference type="EMBL" id="JABEMC010000001">
    <property type="protein sequence ID" value="NNG78138.1"/>
    <property type="molecule type" value="Genomic_DNA"/>
</dbReference>
<dbReference type="RefSeq" id="WP_170273285.1">
    <property type="nucleotide sequence ID" value="NZ_BAAAKH010000002.1"/>
</dbReference>
<dbReference type="GO" id="GO:0043952">
    <property type="term" value="P:protein transport by the Sec complex"/>
    <property type="evidence" value="ECO:0007669"/>
    <property type="project" value="UniProtKB-UniRule"/>
</dbReference>
<dbReference type="NCBIfam" id="TIGR00967">
    <property type="entry name" value="3a0501s007"/>
    <property type="match status" value="1"/>
</dbReference>
<feature type="transmembrane region" description="Helical" evidence="10">
    <location>
        <begin position="312"/>
        <end position="334"/>
    </location>
</feature>
<keyword evidence="5 10" id="KW-0653">Protein transport</keyword>
<keyword evidence="6 10" id="KW-1133">Transmembrane helix</keyword>
<evidence type="ECO:0000256" key="4">
    <source>
        <dbReference type="ARBA" id="ARBA00022692"/>
    </source>
</evidence>
<dbReference type="Proteomes" id="UP000549517">
    <property type="component" value="Unassembled WGS sequence"/>
</dbReference>
<feature type="transmembrane region" description="Helical" evidence="10">
    <location>
        <begin position="156"/>
        <end position="178"/>
    </location>
</feature>
<dbReference type="Gene3D" id="1.10.3370.10">
    <property type="entry name" value="SecY subunit domain"/>
    <property type="match status" value="1"/>
</dbReference>
<reference evidence="12 13" key="1">
    <citation type="submission" date="2020-05" db="EMBL/GenBank/DDBJ databases">
        <title>MicrobeNet Type strains.</title>
        <authorList>
            <person name="Nicholson A.C."/>
        </authorList>
    </citation>
    <scope>NUCLEOTIDE SEQUENCE [LARGE SCALE GENOMIC DNA]</scope>
    <source>
        <strain evidence="12 13">CCUG 46604</strain>
    </source>
</reference>
<keyword evidence="7 10" id="KW-0811">Translocation</keyword>
<comment type="similarity">
    <text evidence="2 10 11">Belongs to the SecY/SEC61-alpha family.</text>
</comment>
<evidence type="ECO:0000313" key="12">
    <source>
        <dbReference type="EMBL" id="NNG78138.1"/>
    </source>
</evidence>
<feature type="transmembrane region" description="Helical" evidence="10">
    <location>
        <begin position="370"/>
        <end position="392"/>
    </location>
</feature>
<proteinExistence type="inferred from homology"/>
<feature type="transmembrane region" description="Helical" evidence="10">
    <location>
        <begin position="116"/>
        <end position="136"/>
    </location>
</feature>
<feature type="transmembrane region" description="Helical" evidence="10">
    <location>
        <begin position="398"/>
        <end position="416"/>
    </location>
</feature>
<dbReference type="PANTHER" id="PTHR10906">
    <property type="entry name" value="SECY/SEC61-ALPHA FAMILY MEMBER"/>
    <property type="match status" value="1"/>
</dbReference>
<comment type="caution">
    <text evidence="12">The sequence shown here is derived from an EMBL/GenBank/DDBJ whole genome shotgun (WGS) entry which is preliminary data.</text>
</comment>
<dbReference type="InterPro" id="IPR023201">
    <property type="entry name" value="SecY_dom_sf"/>
</dbReference>
<evidence type="ECO:0000256" key="6">
    <source>
        <dbReference type="ARBA" id="ARBA00022989"/>
    </source>
</evidence>
<dbReference type="SUPFAM" id="SSF103491">
    <property type="entry name" value="Preprotein translocase SecY subunit"/>
    <property type="match status" value="1"/>
</dbReference>
<comment type="subunit">
    <text evidence="10">Component of the Sec protein translocase complex. Heterotrimer consisting of SecY, SecE and SecG subunits. The heterotrimers can form oligomers, although 1 heterotrimer is thought to be able to translocate proteins. Interacts with the ribosome. Interacts with SecDF, and other proteins may be involved. Interacts with SecA.</text>
</comment>
<comment type="subcellular location">
    <subcellularLocation>
        <location evidence="10">Cell membrane</location>
        <topology evidence="10">Multi-pass membrane protein</topology>
    </subcellularLocation>
    <subcellularLocation>
        <location evidence="1">Membrane</location>
        <topology evidence="1">Multi-pass membrane protein</topology>
    </subcellularLocation>
</comment>
<dbReference type="FunFam" id="1.10.3370.10:FF:000001">
    <property type="entry name" value="Preprotein translocase subunit SecY"/>
    <property type="match status" value="1"/>
</dbReference>
<protein>
    <recommendedName>
        <fullName evidence="9 10">Protein translocase subunit SecY</fullName>
    </recommendedName>
</protein>
<evidence type="ECO:0000256" key="10">
    <source>
        <dbReference type="HAMAP-Rule" id="MF_01465"/>
    </source>
</evidence>
<keyword evidence="10" id="KW-1003">Cell membrane</keyword>
<name>A0A849ALP1_9MICO</name>
<keyword evidence="8 10" id="KW-0472">Membrane</keyword>
<evidence type="ECO:0000256" key="8">
    <source>
        <dbReference type="ARBA" id="ARBA00023136"/>
    </source>
</evidence>
<keyword evidence="3 10" id="KW-0813">Transport</keyword>
<evidence type="ECO:0000256" key="3">
    <source>
        <dbReference type="ARBA" id="ARBA00022448"/>
    </source>
</evidence>
<evidence type="ECO:0000256" key="2">
    <source>
        <dbReference type="ARBA" id="ARBA00005751"/>
    </source>
</evidence>
<dbReference type="Pfam" id="PF00344">
    <property type="entry name" value="SecY"/>
    <property type="match status" value="1"/>
</dbReference>
<dbReference type="HAMAP" id="MF_01465">
    <property type="entry name" value="SecY"/>
    <property type="match status" value="1"/>
</dbReference>
<dbReference type="PRINTS" id="PR00303">
    <property type="entry name" value="SECYTRNLCASE"/>
</dbReference>
<organism evidence="12 13">
    <name type="scientific">Brevibacterium luteolum</name>
    <dbReference type="NCBI Taxonomy" id="199591"/>
    <lineage>
        <taxon>Bacteria</taxon>
        <taxon>Bacillati</taxon>
        <taxon>Actinomycetota</taxon>
        <taxon>Actinomycetes</taxon>
        <taxon>Micrococcales</taxon>
        <taxon>Brevibacteriaceae</taxon>
        <taxon>Brevibacterium</taxon>
    </lineage>
</organism>
<dbReference type="InterPro" id="IPR002208">
    <property type="entry name" value="SecY/SEC61-alpha"/>
</dbReference>
<dbReference type="InterPro" id="IPR026593">
    <property type="entry name" value="SecY"/>
</dbReference>
<feature type="transmembrane region" description="Helical" evidence="10">
    <location>
        <begin position="18"/>
        <end position="36"/>
    </location>
</feature>
<comment type="caution">
    <text evidence="10">Lacks conserved residue(s) required for the propagation of feature annotation.</text>
</comment>
<evidence type="ECO:0000256" key="9">
    <source>
        <dbReference type="ARBA" id="ARBA00039733"/>
    </source>
</evidence>
<keyword evidence="4 10" id="KW-0812">Transmembrane</keyword>
<evidence type="ECO:0000256" key="7">
    <source>
        <dbReference type="ARBA" id="ARBA00023010"/>
    </source>
</evidence>
<dbReference type="GO" id="GO:0005886">
    <property type="term" value="C:plasma membrane"/>
    <property type="evidence" value="ECO:0007669"/>
    <property type="project" value="UniProtKB-SubCell"/>
</dbReference>
<dbReference type="AlphaFoldDB" id="A0A849ALP1"/>